<evidence type="ECO:0000313" key="1">
    <source>
        <dbReference type="EnsemblPlants" id="EMT11626"/>
    </source>
</evidence>
<accession>M8BCC2</accession>
<name>M8BCC2_AEGTA</name>
<dbReference type="AlphaFoldDB" id="M8BCC2"/>
<sequence>MTPRGTTDLGMLWRSPAIILTIPAAPQSSPTILRHCDDLRGPAHAAAGTLAAMGRWCDSCVGPLPCISVSVAAGPGSIVLLRLGYLPFDIDVLVRHFAPLLVPSLVLCGDMTFVP</sequence>
<protein>
    <submittedName>
        <fullName evidence="1">Uncharacterized protein</fullName>
    </submittedName>
</protein>
<organism evidence="1">
    <name type="scientific">Aegilops tauschii</name>
    <name type="common">Tausch's goatgrass</name>
    <name type="synonym">Aegilops squarrosa</name>
    <dbReference type="NCBI Taxonomy" id="37682"/>
    <lineage>
        <taxon>Eukaryota</taxon>
        <taxon>Viridiplantae</taxon>
        <taxon>Streptophyta</taxon>
        <taxon>Embryophyta</taxon>
        <taxon>Tracheophyta</taxon>
        <taxon>Spermatophyta</taxon>
        <taxon>Magnoliopsida</taxon>
        <taxon>Liliopsida</taxon>
        <taxon>Poales</taxon>
        <taxon>Poaceae</taxon>
        <taxon>BOP clade</taxon>
        <taxon>Pooideae</taxon>
        <taxon>Triticodae</taxon>
        <taxon>Triticeae</taxon>
        <taxon>Triticinae</taxon>
        <taxon>Aegilops</taxon>
    </lineage>
</organism>
<proteinExistence type="predicted"/>
<reference evidence="1" key="1">
    <citation type="submission" date="2015-06" db="UniProtKB">
        <authorList>
            <consortium name="EnsemblPlants"/>
        </authorList>
    </citation>
    <scope>IDENTIFICATION</scope>
</reference>
<dbReference type="EnsemblPlants" id="EMT11626">
    <property type="protein sequence ID" value="EMT11626"/>
    <property type="gene ID" value="F775_43629"/>
</dbReference>